<keyword evidence="5 10" id="KW-0808">Transferase</keyword>
<dbReference type="EC" id="2.5.1.15" evidence="4"/>
<dbReference type="InterPro" id="IPR045031">
    <property type="entry name" value="DHP_synth-like"/>
</dbReference>
<organism evidence="10 11">
    <name type="scientific">Georgfuchsia toluolica</name>
    <dbReference type="NCBI Taxonomy" id="424218"/>
    <lineage>
        <taxon>Bacteria</taxon>
        <taxon>Pseudomonadati</taxon>
        <taxon>Pseudomonadota</taxon>
        <taxon>Betaproteobacteria</taxon>
        <taxon>Nitrosomonadales</taxon>
        <taxon>Sterolibacteriaceae</taxon>
        <taxon>Georgfuchsia</taxon>
    </lineage>
</organism>
<name>A0A916J369_9PROT</name>
<dbReference type="GO" id="GO:0005829">
    <property type="term" value="C:cytosol"/>
    <property type="evidence" value="ECO:0007669"/>
    <property type="project" value="TreeGrafter"/>
</dbReference>
<dbReference type="PROSITE" id="PS00793">
    <property type="entry name" value="DHPS_2"/>
    <property type="match status" value="1"/>
</dbReference>
<evidence type="ECO:0000256" key="5">
    <source>
        <dbReference type="ARBA" id="ARBA00022679"/>
    </source>
</evidence>
<dbReference type="PANTHER" id="PTHR20941">
    <property type="entry name" value="FOLATE SYNTHESIS PROTEINS"/>
    <property type="match status" value="1"/>
</dbReference>
<evidence type="ECO:0000256" key="7">
    <source>
        <dbReference type="ARBA" id="ARBA00022842"/>
    </source>
</evidence>
<accession>A0A916J369</accession>
<dbReference type="GO" id="GO:0046654">
    <property type="term" value="P:tetrahydrofolate biosynthetic process"/>
    <property type="evidence" value="ECO:0007669"/>
    <property type="project" value="TreeGrafter"/>
</dbReference>
<dbReference type="GO" id="GO:0046656">
    <property type="term" value="P:folic acid biosynthetic process"/>
    <property type="evidence" value="ECO:0007669"/>
    <property type="project" value="UniProtKB-KW"/>
</dbReference>
<dbReference type="InterPro" id="IPR006390">
    <property type="entry name" value="DHP_synth_dom"/>
</dbReference>
<sequence length="295" mass="31212">MGFPTLDDDMNFDTADDLHLHCGSHVLSLRYPLVMGIINLTDDSFSGDGLHGNARRAIEQGLRMVEEGAHILDIGAESSRPGAAPVSVAQEEARLLPVVEGLLECGVPLSVDTTKPEVMQSALAVGAEMINDINALQAPRALELVAASRAAVCLMHMQGNPGTMQQAPQYVDVVSEVAEFLAQRIAAAEAAGIDLERIVVDPGFGFGKTLEQNLALLRSLDELCMPGLPLMVGLSRKSMLGLLTGRAAGERVHASIAAAMLAVARGANILRVHDVAATRDALAVWNALKEPQNES</sequence>
<dbReference type="GO" id="GO:0004156">
    <property type="term" value="F:dihydropteroate synthase activity"/>
    <property type="evidence" value="ECO:0007669"/>
    <property type="project" value="UniProtKB-EC"/>
</dbReference>
<protein>
    <recommendedName>
        <fullName evidence="4">dihydropteroate synthase</fullName>
        <ecNumber evidence="4">2.5.1.15</ecNumber>
    </recommendedName>
</protein>
<comment type="cofactor">
    <cofactor evidence="2">
        <name>Mg(2+)</name>
        <dbReference type="ChEBI" id="CHEBI:18420"/>
    </cofactor>
</comment>
<dbReference type="NCBIfam" id="TIGR01496">
    <property type="entry name" value="DHPS"/>
    <property type="match status" value="1"/>
</dbReference>
<dbReference type="InterPro" id="IPR000489">
    <property type="entry name" value="Pterin-binding_dom"/>
</dbReference>
<comment type="pathway">
    <text evidence="3">Cofactor biosynthesis; tetrahydrofolate biosynthesis; 7,8-dihydrofolate from 2-amino-4-hydroxy-6-hydroxymethyl-7,8-dihydropteridine diphosphate and 4-aminobenzoate: step 1/2.</text>
</comment>
<dbReference type="InterPro" id="IPR011005">
    <property type="entry name" value="Dihydropteroate_synth-like_sf"/>
</dbReference>
<keyword evidence="6" id="KW-0479">Metal-binding</keyword>
<comment type="caution">
    <text evidence="10">The sequence shown here is derived from an EMBL/GenBank/DDBJ whole genome shotgun (WGS) entry which is preliminary data.</text>
</comment>
<keyword evidence="8" id="KW-0289">Folate biosynthesis</keyword>
<evidence type="ECO:0000256" key="1">
    <source>
        <dbReference type="ARBA" id="ARBA00000012"/>
    </source>
</evidence>
<evidence type="ECO:0000256" key="3">
    <source>
        <dbReference type="ARBA" id="ARBA00004763"/>
    </source>
</evidence>
<dbReference type="SUPFAM" id="SSF51717">
    <property type="entry name" value="Dihydropteroate synthetase-like"/>
    <property type="match status" value="1"/>
</dbReference>
<evidence type="ECO:0000256" key="6">
    <source>
        <dbReference type="ARBA" id="ARBA00022723"/>
    </source>
</evidence>
<proteinExistence type="predicted"/>
<evidence type="ECO:0000256" key="2">
    <source>
        <dbReference type="ARBA" id="ARBA00001946"/>
    </source>
</evidence>
<comment type="catalytic activity">
    <reaction evidence="1">
        <text>(7,8-dihydropterin-6-yl)methyl diphosphate + 4-aminobenzoate = 7,8-dihydropteroate + diphosphate</text>
        <dbReference type="Rhea" id="RHEA:19949"/>
        <dbReference type="ChEBI" id="CHEBI:17836"/>
        <dbReference type="ChEBI" id="CHEBI:17839"/>
        <dbReference type="ChEBI" id="CHEBI:33019"/>
        <dbReference type="ChEBI" id="CHEBI:72950"/>
        <dbReference type="EC" id="2.5.1.15"/>
    </reaction>
</comment>
<dbReference type="Proteomes" id="UP000742786">
    <property type="component" value="Unassembled WGS sequence"/>
</dbReference>
<keyword evidence="7" id="KW-0460">Magnesium</keyword>
<evidence type="ECO:0000313" key="11">
    <source>
        <dbReference type="Proteomes" id="UP000742786"/>
    </source>
</evidence>
<reference evidence="10" key="1">
    <citation type="submission" date="2021-04" db="EMBL/GenBank/DDBJ databases">
        <authorList>
            <person name="Hornung B."/>
        </authorList>
    </citation>
    <scope>NUCLEOTIDE SEQUENCE</scope>
    <source>
        <strain evidence="10">G5G6</strain>
    </source>
</reference>
<evidence type="ECO:0000256" key="8">
    <source>
        <dbReference type="ARBA" id="ARBA00022909"/>
    </source>
</evidence>
<dbReference type="EMBL" id="CAJQUM010000001">
    <property type="protein sequence ID" value="CAG4883143.1"/>
    <property type="molecule type" value="Genomic_DNA"/>
</dbReference>
<gene>
    <name evidence="10" type="primary">folP</name>
    <name evidence="10" type="ORF">GTOL_11025</name>
</gene>
<evidence type="ECO:0000259" key="9">
    <source>
        <dbReference type="PROSITE" id="PS50972"/>
    </source>
</evidence>
<evidence type="ECO:0000313" key="10">
    <source>
        <dbReference type="EMBL" id="CAG4883143.1"/>
    </source>
</evidence>
<dbReference type="Gene3D" id="3.20.20.20">
    <property type="entry name" value="Dihydropteroate synthase-like"/>
    <property type="match status" value="1"/>
</dbReference>
<dbReference type="PROSITE" id="PS50972">
    <property type="entry name" value="PTERIN_BINDING"/>
    <property type="match status" value="1"/>
</dbReference>
<evidence type="ECO:0000256" key="4">
    <source>
        <dbReference type="ARBA" id="ARBA00012458"/>
    </source>
</evidence>
<dbReference type="CDD" id="cd00739">
    <property type="entry name" value="DHPS"/>
    <property type="match status" value="1"/>
</dbReference>
<dbReference type="GO" id="GO:0046872">
    <property type="term" value="F:metal ion binding"/>
    <property type="evidence" value="ECO:0007669"/>
    <property type="project" value="UniProtKB-KW"/>
</dbReference>
<keyword evidence="11" id="KW-1185">Reference proteome</keyword>
<dbReference type="AlphaFoldDB" id="A0A916J369"/>
<dbReference type="PANTHER" id="PTHR20941:SF1">
    <property type="entry name" value="FOLIC ACID SYNTHESIS PROTEIN FOL1"/>
    <property type="match status" value="1"/>
</dbReference>
<feature type="domain" description="Pterin-binding" evidence="9">
    <location>
        <begin position="32"/>
        <end position="283"/>
    </location>
</feature>
<dbReference type="Pfam" id="PF00809">
    <property type="entry name" value="Pterin_bind"/>
    <property type="match status" value="1"/>
</dbReference>